<reference evidence="1" key="1">
    <citation type="submission" date="2023-06" db="EMBL/GenBank/DDBJ databases">
        <authorList>
            <consortium name="Lawrence Berkeley National Laboratory"/>
            <person name="Ahrendt S."/>
            <person name="Sahu N."/>
            <person name="Indic B."/>
            <person name="Wong-Bajracharya J."/>
            <person name="Merenyi Z."/>
            <person name="Ke H.-M."/>
            <person name="Monk M."/>
            <person name="Kocsube S."/>
            <person name="Drula E."/>
            <person name="Lipzen A."/>
            <person name="Balint B."/>
            <person name="Henrissat B."/>
            <person name="Andreopoulos B."/>
            <person name="Martin F.M."/>
            <person name="Harder C.B."/>
            <person name="Rigling D."/>
            <person name="Ford K.L."/>
            <person name="Foster G.D."/>
            <person name="Pangilinan J."/>
            <person name="Papanicolaou A."/>
            <person name="Barry K."/>
            <person name="LaButti K."/>
            <person name="Viragh M."/>
            <person name="Koriabine M."/>
            <person name="Yan M."/>
            <person name="Riley R."/>
            <person name="Champramary S."/>
            <person name="Plett K.L."/>
            <person name="Tsai I.J."/>
            <person name="Slot J."/>
            <person name="Sipos G."/>
            <person name="Plett J."/>
            <person name="Nagy L.G."/>
            <person name="Grigoriev I.V."/>
        </authorList>
    </citation>
    <scope>NUCLEOTIDE SEQUENCE</scope>
    <source>
        <strain evidence="1">ICMP 16352</strain>
    </source>
</reference>
<name>A0AA39NU73_9AGAR</name>
<sequence>MCMDQLPKAPKENFAVHNIRKHPSNQANVLQNPDRVDLQDRPSENQPSLQFAYRFGIVLDSRHHIKGTPTSRGSESIIWSLIYMKDDGCQNPAKIASQWFSMGFPEETRKLVTEVAEPFFGVKDEAAVQIPSGQGIGKTYSISERQGECSFCPLALQRVSIVETLLSLPVTIWEVREFNRLYLMASVWKSRANANALLPNRAPIVTATGTHIYCETRQKVNSRLFDRDMERDPLKVYHHGLNILRVDFMTDRTTLGREKVLYELGAKLCQPEDGGEYNIATLLA</sequence>
<comment type="caution">
    <text evidence="1">The sequence shown here is derived from an EMBL/GenBank/DDBJ whole genome shotgun (WGS) entry which is preliminary data.</text>
</comment>
<gene>
    <name evidence="1" type="ORF">IW261DRAFT_1424741</name>
</gene>
<evidence type="ECO:0000313" key="2">
    <source>
        <dbReference type="Proteomes" id="UP001175227"/>
    </source>
</evidence>
<accession>A0AA39NU73</accession>
<organism evidence="1 2">
    <name type="scientific">Armillaria novae-zelandiae</name>
    <dbReference type="NCBI Taxonomy" id="153914"/>
    <lineage>
        <taxon>Eukaryota</taxon>
        <taxon>Fungi</taxon>
        <taxon>Dikarya</taxon>
        <taxon>Basidiomycota</taxon>
        <taxon>Agaricomycotina</taxon>
        <taxon>Agaricomycetes</taxon>
        <taxon>Agaricomycetidae</taxon>
        <taxon>Agaricales</taxon>
        <taxon>Marasmiineae</taxon>
        <taxon>Physalacriaceae</taxon>
        <taxon>Armillaria</taxon>
    </lineage>
</organism>
<dbReference type="AlphaFoldDB" id="A0AA39NU73"/>
<dbReference type="EMBL" id="JAUEPR010000045">
    <property type="protein sequence ID" value="KAK0471939.1"/>
    <property type="molecule type" value="Genomic_DNA"/>
</dbReference>
<evidence type="ECO:0000313" key="1">
    <source>
        <dbReference type="EMBL" id="KAK0471939.1"/>
    </source>
</evidence>
<dbReference type="Proteomes" id="UP001175227">
    <property type="component" value="Unassembled WGS sequence"/>
</dbReference>
<protein>
    <submittedName>
        <fullName evidence="1">Uncharacterized protein</fullName>
    </submittedName>
</protein>
<proteinExistence type="predicted"/>
<keyword evidence="2" id="KW-1185">Reference proteome</keyword>